<evidence type="ECO:0000313" key="9">
    <source>
        <dbReference type="EMBL" id="MBM7690653.1"/>
    </source>
</evidence>
<evidence type="ECO:0000256" key="5">
    <source>
        <dbReference type="ARBA" id="ARBA00023163"/>
    </source>
</evidence>
<accession>A0ABS2QDS9</accession>
<protein>
    <recommendedName>
        <fullName evidence="6">Probable DNA-directed RNA polymerase subunit delta</fullName>
    </recommendedName>
    <alternativeName>
        <fullName evidence="6">RNAP delta factor</fullName>
    </alternativeName>
</protein>
<feature type="domain" description="HTH HARE-type" evidence="8">
    <location>
        <begin position="14"/>
        <end position="81"/>
    </location>
</feature>
<keyword evidence="4 6" id="KW-0548">Nucleotidyltransferase</keyword>
<name>A0ABS2QDS9_9BACI</name>
<dbReference type="Pfam" id="PF05066">
    <property type="entry name" value="HARE-HTH"/>
    <property type="match status" value="1"/>
</dbReference>
<keyword evidence="3 6" id="KW-0808">Transferase</keyword>
<evidence type="ECO:0000313" key="10">
    <source>
        <dbReference type="Proteomes" id="UP000823486"/>
    </source>
</evidence>
<keyword evidence="10" id="KW-1185">Reference proteome</keyword>
<organism evidence="9 10">
    <name type="scientific">Peribacillus deserti</name>
    <dbReference type="NCBI Taxonomy" id="673318"/>
    <lineage>
        <taxon>Bacteria</taxon>
        <taxon>Bacillati</taxon>
        <taxon>Bacillota</taxon>
        <taxon>Bacilli</taxon>
        <taxon>Bacillales</taxon>
        <taxon>Bacillaceae</taxon>
        <taxon>Peribacillus</taxon>
    </lineage>
</organism>
<evidence type="ECO:0000256" key="6">
    <source>
        <dbReference type="HAMAP-Rule" id="MF_00357"/>
    </source>
</evidence>
<evidence type="ECO:0000256" key="1">
    <source>
        <dbReference type="ARBA" id="ARBA00009828"/>
    </source>
</evidence>
<dbReference type="InterPro" id="IPR029757">
    <property type="entry name" value="RpoE"/>
</dbReference>
<dbReference type="InterPro" id="IPR007759">
    <property type="entry name" value="Asxl_HARE-HTH"/>
</dbReference>
<keyword evidence="5 6" id="KW-0804">Transcription</keyword>
<feature type="compositionally biased region" description="Acidic residues" evidence="7">
    <location>
        <begin position="107"/>
        <end position="193"/>
    </location>
</feature>
<proteinExistence type="inferred from homology"/>
<sequence>MSLSQYSKEELQEMSLLELAYEYLASQKQAVPFTEMVQEISRLQGLSKEELNSKLSQFYTDLNVDGRFTSIGENRWGLKAWYPVDQIEDEVLPAAKPKKKKAKKADEELEDFDEIEEEDLDYDDLDDFEEEEEDLVEEDDDLLDDDDDDDDDAEEEDLEEALEEGGFIIDEEETDLDEEEDEDLDDEDEEDKL</sequence>
<gene>
    <name evidence="6" type="primary">rpoE</name>
    <name evidence="9" type="ORF">JOC77_000056</name>
</gene>
<dbReference type="HAMAP" id="MF_00357">
    <property type="entry name" value="RNApol_bact_RpoE"/>
    <property type="match status" value="1"/>
</dbReference>
<dbReference type="Proteomes" id="UP000823486">
    <property type="component" value="Unassembled WGS sequence"/>
</dbReference>
<dbReference type="RefSeq" id="WP_204537346.1">
    <property type="nucleotide sequence ID" value="NZ_JAFBFI010000001.1"/>
</dbReference>
<evidence type="ECO:0000256" key="3">
    <source>
        <dbReference type="ARBA" id="ARBA00022679"/>
    </source>
</evidence>
<comment type="subunit">
    <text evidence="6">RNAP is composed of a core of 2 alpha, a beta and a beta' subunits. The core is associated with a delta subunit and one of several sigma factors.</text>
</comment>
<evidence type="ECO:0000256" key="4">
    <source>
        <dbReference type="ARBA" id="ARBA00022695"/>
    </source>
</evidence>
<reference evidence="9 10" key="1">
    <citation type="submission" date="2021-01" db="EMBL/GenBank/DDBJ databases">
        <title>Genomic Encyclopedia of Type Strains, Phase IV (KMG-IV): sequencing the most valuable type-strain genomes for metagenomic binning, comparative biology and taxonomic classification.</title>
        <authorList>
            <person name="Goeker M."/>
        </authorList>
    </citation>
    <scope>NUCLEOTIDE SEQUENCE [LARGE SCALE GENOMIC DNA]</scope>
    <source>
        <strain evidence="9 10">DSM 105482</strain>
    </source>
</reference>
<dbReference type="Gene3D" id="1.10.10.1250">
    <property type="entry name" value="RNA polymerase, subunit delta, N-terminal domain"/>
    <property type="match status" value="1"/>
</dbReference>
<evidence type="ECO:0000256" key="7">
    <source>
        <dbReference type="SAM" id="MobiDB-lite"/>
    </source>
</evidence>
<comment type="similarity">
    <text evidence="1 6">Belongs to the RpoE family.</text>
</comment>
<dbReference type="GO" id="GO:0000428">
    <property type="term" value="C:DNA-directed RNA polymerase complex"/>
    <property type="evidence" value="ECO:0007669"/>
    <property type="project" value="UniProtKB-KW"/>
</dbReference>
<feature type="region of interest" description="Disordered" evidence="7">
    <location>
        <begin position="92"/>
        <end position="193"/>
    </location>
</feature>
<evidence type="ECO:0000256" key="2">
    <source>
        <dbReference type="ARBA" id="ARBA00022478"/>
    </source>
</evidence>
<comment type="function">
    <text evidence="6">Participates in both the initiation and recycling phases of transcription. In the presence of the delta subunit, RNAP displays an increased specificity of transcription, a decreased affinity for nucleic acids, and an increased efficiency of RNA synthesis because of enhanced recycling.</text>
</comment>
<dbReference type="PROSITE" id="PS51913">
    <property type="entry name" value="HTH_HARE"/>
    <property type="match status" value="1"/>
</dbReference>
<evidence type="ECO:0000259" key="8">
    <source>
        <dbReference type="PROSITE" id="PS51913"/>
    </source>
</evidence>
<dbReference type="InterPro" id="IPR038087">
    <property type="entry name" value="RNAP_delta_N_dom_sf"/>
</dbReference>
<comment type="caution">
    <text evidence="9">The sequence shown here is derived from an EMBL/GenBank/DDBJ whole genome shotgun (WGS) entry which is preliminary data.</text>
</comment>
<dbReference type="EMBL" id="JAFBFI010000001">
    <property type="protein sequence ID" value="MBM7690653.1"/>
    <property type="molecule type" value="Genomic_DNA"/>
</dbReference>
<dbReference type="NCBIfam" id="TIGR04567">
    <property type="entry name" value="RNAP_delt_lowGC"/>
    <property type="match status" value="1"/>
</dbReference>
<keyword evidence="2 6" id="KW-0240">DNA-directed RNA polymerase</keyword>